<dbReference type="PANTHER" id="PTHR20982">
    <property type="entry name" value="RIBOSOME RECYCLING FACTOR"/>
    <property type="match status" value="1"/>
</dbReference>
<accession>A0ABT3N5A7</accession>
<protein>
    <recommendedName>
        <fullName evidence="3">Ribosome-recycling factor</fullName>
        <shortName evidence="3">RRF</shortName>
    </recommendedName>
    <alternativeName>
        <fullName evidence="3">Ribosome-releasing factor</fullName>
    </alternativeName>
</protein>
<evidence type="ECO:0000256" key="3">
    <source>
        <dbReference type="HAMAP-Rule" id="MF_00040"/>
    </source>
</evidence>
<comment type="caution">
    <text evidence="5">The sequence shown here is derived from an EMBL/GenBank/DDBJ whole genome shotgun (WGS) entry which is preliminary data.</text>
</comment>
<comment type="similarity">
    <text evidence="1 3">Belongs to the RRF family.</text>
</comment>
<dbReference type="InterPro" id="IPR002661">
    <property type="entry name" value="Ribosome_recyc_fac"/>
</dbReference>
<dbReference type="PANTHER" id="PTHR20982:SF3">
    <property type="entry name" value="MITOCHONDRIAL RIBOSOME RECYCLING FACTOR PSEUDO 1"/>
    <property type="match status" value="1"/>
</dbReference>
<organism evidence="5 6">
    <name type="scientific">Desulfobotulus pelophilus</name>
    <dbReference type="NCBI Taxonomy" id="2823377"/>
    <lineage>
        <taxon>Bacteria</taxon>
        <taxon>Pseudomonadati</taxon>
        <taxon>Thermodesulfobacteriota</taxon>
        <taxon>Desulfobacteria</taxon>
        <taxon>Desulfobacterales</taxon>
        <taxon>Desulfobacteraceae</taxon>
        <taxon>Desulfobotulus</taxon>
    </lineage>
</organism>
<sequence>MLDTVFQETKEKMGKAVDTLKGELQKVRTGRASANMLDAVRVDYYGTLTPLSQMASISTPESRLLVIQPWDATAMKEIEKGILKANVGLTPSNDGKVIRISIPPLTEERRKDIVKQIGKSCEDYKVGIRNLRRDSNETLKALKKDGDISEDDMFKGQEYIQKMTDEHIRQMEDIQKAKEKEILEF</sequence>
<name>A0ABT3N5A7_9BACT</name>
<dbReference type="EMBL" id="JAPFPW010000001">
    <property type="protein sequence ID" value="MCW7752643.1"/>
    <property type="molecule type" value="Genomic_DNA"/>
</dbReference>
<dbReference type="Proteomes" id="UP001209681">
    <property type="component" value="Unassembled WGS sequence"/>
</dbReference>
<dbReference type="InterPro" id="IPR036191">
    <property type="entry name" value="RRF_sf"/>
</dbReference>
<dbReference type="Gene3D" id="3.30.1360.40">
    <property type="match status" value="1"/>
</dbReference>
<dbReference type="RefSeq" id="WP_265423506.1">
    <property type="nucleotide sequence ID" value="NZ_JAPFPW010000001.1"/>
</dbReference>
<evidence type="ECO:0000256" key="2">
    <source>
        <dbReference type="ARBA" id="ARBA00022917"/>
    </source>
</evidence>
<evidence type="ECO:0000313" key="5">
    <source>
        <dbReference type="EMBL" id="MCW7752643.1"/>
    </source>
</evidence>
<proteinExistence type="inferred from homology"/>
<keyword evidence="2 3" id="KW-0648">Protein biosynthesis</keyword>
<keyword evidence="3" id="KW-0963">Cytoplasm</keyword>
<evidence type="ECO:0000256" key="1">
    <source>
        <dbReference type="ARBA" id="ARBA00005912"/>
    </source>
</evidence>
<gene>
    <name evidence="3 5" type="primary">frr</name>
    <name evidence="5" type="ORF">OOT00_01430</name>
</gene>
<dbReference type="InterPro" id="IPR023584">
    <property type="entry name" value="Ribosome_recyc_fac_dom"/>
</dbReference>
<comment type="subcellular location">
    <subcellularLocation>
        <location evidence="3">Cytoplasm</location>
    </subcellularLocation>
</comment>
<dbReference type="SUPFAM" id="SSF55194">
    <property type="entry name" value="Ribosome recycling factor, RRF"/>
    <property type="match status" value="1"/>
</dbReference>
<feature type="domain" description="Ribosome recycling factor" evidence="4">
    <location>
        <begin position="20"/>
        <end position="183"/>
    </location>
</feature>
<dbReference type="NCBIfam" id="TIGR00496">
    <property type="entry name" value="frr"/>
    <property type="match status" value="1"/>
</dbReference>
<evidence type="ECO:0000259" key="4">
    <source>
        <dbReference type="Pfam" id="PF01765"/>
    </source>
</evidence>
<comment type="function">
    <text evidence="3">Responsible for the release of ribosomes from messenger RNA at the termination of protein biosynthesis. May increase the efficiency of translation by recycling ribosomes from one round of translation to another.</text>
</comment>
<dbReference type="Pfam" id="PF01765">
    <property type="entry name" value="RRF"/>
    <property type="match status" value="1"/>
</dbReference>
<dbReference type="CDD" id="cd00520">
    <property type="entry name" value="RRF"/>
    <property type="match status" value="1"/>
</dbReference>
<dbReference type="Gene3D" id="1.10.132.20">
    <property type="entry name" value="Ribosome-recycling factor"/>
    <property type="match status" value="1"/>
</dbReference>
<evidence type="ECO:0000313" key="6">
    <source>
        <dbReference type="Proteomes" id="UP001209681"/>
    </source>
</evidence>
<reference evidence="5 6" key="1">
    <citation type="submission" date="2022-11" db="EMBL/GenBank/DDBJ databases">
        <title>Desulfobotulus tamanensis H1 sp. nov. - anaerobic, alkaliphilic, sulphate reducing bacterium isolated from terrestrial mud volcano.</title>
        <authorList>
            <person name="Frolova A."/>
            <person name="Merkel A.Y."/>
            <person name="Slobodkin A.I."/>
        </authorList>
    </citation>
    <scope>NUCLEOTIDE SEQUENCE [LARGE SCALE GENOMIC DNA]</scope>
    <source>
        <strain evidence="5 6">H1</strain>
    </source>
</reference>
<dbReference type="HAMAP" id="MF_00040">
    <property type="entry name" value="RRF"/>
    <property type="match status" value="1"/>
</dbReference>
<keyword evidence="6" id="KW-1185">Reference proteome</keyword>